<protein>
    <submittedName>
        <fullName evidence="2">Uncharacterized protein</fullName>
    </submittedName>
</protein>
<dbReference type="AlphaFoldDB" id="A0A0E9PAS4"/>
<dbReference type="EMBL" id="GBXM01107407">
    <property type="protein sequence ID" value="JAH01170.1"/>
    <property type="molecule type" value="Transcribed_RNA"/>
</dbReference>
<proteinExistence type="predicted"/>
<keyword evidence="1" id="KW-0472">Membrane</keyword>
<evidence type="ECO:0000313" key="2">
    <source>
        <dbReference type="EMBL" id="JAH01170.1"/>
    </source>
</evidence>
<reference evidence="2" key="1">
    <citation type="submission" date="2014-11" db="EMBL/GenBank/DDBJ databases">
        <authorList>
            <person name="Amaro Gonzalez C."/>
        </authorList>
    </citation>
    <scope>NUCLEOTIDE SEQUENCE</scope>
</reference>
<sequence length="63" mass="7345">MVMAVTCLPVKFYYYYLFIYLFLNSAKLSIVFQHRILWQIVGCITCAPIFRINDGDACLINCN</sequence>
<evidence type="ECO:0000256" key="1">
    <source>
        <dbReference type="SAM" id="Phobius"/>
    </source>
</evidence>
<accession>A0A0E9PAS4</accession>
<organism evidence="2">
    <name type="scientific">Anguilla anguilla</name>
    <name type="common">European freshwater eel</name>
    <name type="synonym">Muraena anguilla</name>
    <dbReference type="NCBI Taxonomy" id="7936"/>
    <lineage>
        <taxon>Eukaryota</taxon>
        <taxon>Metazoa</taxon>
        <taxon>Chordata</taxon>
        <taxon>Craniata</taxon>
        <taxon>Vertebrata</taxon>
        <taxon>Euteleostomi</taxon>
        <taxon>Actinopterygii</taxon>
        <taxon>Neopterygii</taxon>
        <taxon>Teleostei</taxon>
        <taxon>Anguilliformes</taxon>
        <taxon>Anguillidae</taxon>
        <taxon>Anguilla</taxon>
    </lineage>
</organism>
<reference evidence="2" key="2">
    <citation type="journal article" date="2015" name="Fish Shellfish Immunol.">
        <title>Early steps in the European eel (Anguilla anguilla)-Vibrio vulnificus interaction in the gills: Role of the RtxA13 toxin.</title>
        <authorList>
            <person name="Callol A."/>
            <person name="Pajuelo D."/>
            <person name="Ebbesson L."/>
            <person name="Teles M."/>
            <person name="MacKenzie S."/>
            <person name="Amaro C."/>
        </authorList>
    </citation>
    <scope>NUCLEOTIDE SEQUENCE</scope>
</reference>
<keyword evidence="1" id="KW-1133">Transmembrane helix</keyword>
<keyword evidence="1" id="KW-0812">Transmembrane</keyword>
<name>A0A0E9PAS4_ANGAN</name>
<feature type="transmembrane region" description="Helical" evidence="1">
    <location>
        <begin position="12"/>
        <end position="32"/>
    </location>
</feature>